<feature type="binding site" evidence="7">
    <location>
        <position position="161"/>
    </location>
    <ligand>
        <name>3-phosphoshikimate</name>
        <dbReference type="ChEBI" id="CHEBI:145989"/>
    </ligand>
</feature>
<evidence type="ECO:0000256" key="2">
    <source>
        <dbReference type="ARBA" id="ARBA00009948"/>
    </source>
</evidence>
<comment type="function">
    <text evidence="7">Catalyzes the transfer of the enolpyruvyl moiety of phosphoenolpyruvate (PEP) to the 5-hydroxyl of shikimate-3-phosphate (S3P) to produce enolpyruvyl shikimate-3-phosphate and inorganic phosphate.</text>
</comment>
<evidence type="ECO:0000256" key="5">
    <source>
        <dbReference type="ARBA" id="ARBA00023141"/>
    </source>
</evidence>
<evidence type="ECO:0000256" key="4">
    <source>
        <dbReference type="ARBA" id="ARBA00022679"/>
    </source>
</evidence>
<dbReference type="InterPro" id="IPR013792">
    <property type="entry name" value="RNA3'P_cycl/enolpyr_Trfase_a/b"/>
</dbReference>
<evidence type="ECO:0000256" key="6">
    <source>
        <dbReference type="ARBA" id="ARBA00044633"/>
    </source>
</evidence>
<dbReference type="InterPro" id="IPR006264">
    <property type="entry name" value="EPSP_synthase"/>
</dbReference>
<feature type="region of interest" description="Disordered" evidence="8">
    <location>
        <begin position="1"/>
        <end position="20"/>
    </location>
</feature>
<accession>A0A7G9WHZ3</accession>
<feature type="binding site" evidence="7">
    <location>
        <position position="329"/>
    </location>
    <ligand>
        <name>3-phosphoshikimate</name>
        <dbReference type="ChEBI" id="CHEBI:145989"/>
    </ligand>
</feature>
<feature type="binding site" evidence="7">
    <location>
        <position position="22"/>
    </location>
    <ligand>
        <name>3-phosphoshikimate</name>
        <dbReference type="ChEBI" id="CHEBI:145989"/>
    </ligand>
</feature>
<dbReference type="NCBIfam" id="TIGR01356">
    <property type="entry name" value="aroA"/>
    <property type="match status" value="1"/>
</dbReference>
<feature type="binding site" evidence="7">
    <location>
        <position position="119"/>
    </location>
    <ligand>
        <name>phosphoenolpyruvate</name>
        <dbReference type="ChEBI" id="CHEBI:58702"/>
    </ligand>
</feature>
<feature type="binding site" evidence="7">
    <location>
        <position position="374"/>
    </location>
    <ligand>
        <name>phosphoenolpyruvate</name>
        <dbReference type="ChEBI" id="CHEBI:58702"/>
    </ligand>
</feature>
<comment type="similarity">
    <text evidence="2 7">Belongs to the EPSP synthase family.</text>
</comment>
<dbReference type="Pfam" id="PF00275">
    <property type="entry name" value="EPSP_synthase"/>
    <property type="match status" value="1"/>
</dbReference>
<dbReference type="PANTHER" id="PTHR21090:SF5">
    <property type="entry name" value="PENTAFUNCTIONAL AROM POLYPEPTIDE"/>
    <property type="match status" value="1"/>
</dbReference>
<keyword evidence="3 7" id="KW-0028">Amino-acid biosynthesis</keyword>
<dbReference type="GO" id="GO:0008652">
    <property type="term" value="P:amino acid biosynthetic process"/>
    <property type="evidence" value="ECO:0007669"/>
    <property type="project" value="UniProtKB-KW"/>
</dbReference>
<feature type="domain" description="Enolpyruvate transferase" evidence="9">
    <location>
        <begin position="8"/>
        <end position="408"/>
    </location>
</feature>
<dbReference type="InterPro" id="IPR023193">
    <property type="entry name" value="EPSP_synthase_CS"/>
</dbReference>
<proteinExistence type="inferred from homology"/>
<evidence type="ECO:0000259" key="9">
    <source>
        <dbReference type="Pfam" id="PF00275"/>
    </source>
</evidence>
<feature type="binding site" evidence="7">
    <location>
        <position position="400"/>
    </location>
    <ligand>
        <name>phosphoenolpyruvate</name>
        <dbReference type="ChEBI" id="CHEBI:58702"/>
    </ligand>
</feature>
<reference evidence="10 11" key="1">
    <citation type="submission" date="2020-08" db="EMBL/GenBank/DDBJ databases">
        <authorList>
            <person name="Ren C."/>
            <person name="Gu Y."/>
            <person name="Xu Y."/>
        </authorList>
    </citation>
    <scope>NUCLEOTIDE SEQUENCE [LARGE SCALE GENOMIC DNA]</scope>
    <source>
        <strain evidence="10 11">LBM18003</strain>
    </source>
</reference>
<protein>
    <recommendedName>
        <fullName evidence="7">3-phosphoshikimate 1-carboxyvinyltransferase</fullName>
        <ecNumber evidence="7">2.5.1.19</ecNumber>
    </recommendedName>
    <alternativeName>
        <fullName evidence="7">5-enolpyruvylshikimate-3-phosphate synthase</fullName>
        <shortName evidence="7">EPSP synthase</shortName>
        <shortName evidence="7">EPSPS</shortName>
    </alternativeName>
</protein>
<dbReference type="EC" id="2.5.1.19" evidence="7"/>
<feature type="binding site" evidence="7">
    <location>
        <position position="302"/>
    </location>
    <ligand>
        <name>3-phosphoshikimate</name>
        <dbReference type="ChEBI" id="CHEBI:145989"/>
    </ligand>
</feature>
<dbReference type="PANTHER" id="PTHR21090">
    <property type="entry name" value="AROM/DEHYDROQUINATE SYNTHASE"/>
    <property type="match status" value="1"/>
</dbReference>
<feature type="binding site" evidence="7">
    <location>
        <position position="163"/>
    </location>
    <ligand>
        <name>3-phosphoshikimate</name>
        <dbReference type="ChEBI" id="CHEBI:145989"/>
    </ligand>
</feature>
<dbReference type="PROSITE" id="PS00885">
    <property type="entry name" value="EPSP_SYNTHASE_2"/>
    <property type="match status" value="1"/>
</dbReference>
<feature type="binding site" evidence="7">
    <location>
        <position position="189"/>
    </location>
    <ligand>
        <name>3-phosphoshikimate</name>
        <dbReference type="ChEBI" id="CHEBI:145989"/>
    </ligand>
</feature>
<feature type="binding site" evidence="7">
    <location>
        <position position="21"/>
    </location>
    <ligand>
        <name>phosphoenolpyruvate</name>
        <dbReference type="ChEBI" id="CHEBI:58702"/>
    </ligand>
</feature>
<evidence type="ECO:0000256" key="3">
    <source>
        <dbReference type="ARBA" id="ARBA00022605"/>
    </source>
</evidence>
<evidence type="ECO:0000256" key="8">
    <source>
        <dbReference type="SAM" id="MobiDB-lite"/>
    </source>
</evidence>
<feature type="binding site" evidence="7">
    <location>
        <position position="26"/>
    </location>
    <ligand>
        <name>3-phosphoshikimate</name>
        <dbReference type="ChEBI" id="CHEBI:145989"/>
    </ligand>
</feature>
<dbReference type="SUPFAM" id="SSF55205">
    <property type="entry name" value="EPT/RTPC-like"/>
    <property type="match status" value="1"/>
</dbReference>
<keyword evidence="4 7" id="KW-0808">Transferase</keyword>
<feature type="active site" description="Proton acceptor" evidence="7">
    <location>
        <position position="302"/>
    </location>
</feature>
<comment type="subunit">
    <text evidence="7">Monomer.</text>
</comment>
<feature type="binding site" evidence="7">
    <location>
        <position position="21"/>
    </location>
    <ligand>
        <name>3-phosphoshikimate</name>
        <dbReference type="ChEBI" id="CHEBI:145989"/>
    </ligand>
</feature>
<dbReference type="CDD" id="cd01556">
    <property type="entry name" value="EPSP_synthase"/>
    <property type="match status" value="1"/>
</dbReference>
<evidence type="ECO:0000256" key="1">
    <source>
        <dbReference type="ARBA" id="ARBA00004811"/>
    </source>
</evidence>
<dbReference type="EMBL" id="CP060696">
    <property type="protein sequence ID" value="QNO18305.1"/>
    <property type="molecule type" value="Genomic_DNA"/>
</dbReference>
<sequence>MNRARIQPSSLHGTAAPPPSKSAAHRAIICAGLAKGSSVLSPIGTSVDMAATIGCMEALGAAAAQTEDTLQIQGISALPAAPVTLDCAESGSTLRFLIPLAAALGVTAEFVGRGRLPQRPLGIYLDLLPQHGVACKTAAGLPLTVSGQLQPGDFCLPGDISSQFITGLLFALPLLSGDSTITLTTPLQSAAYVDMTCSALQKFGVQVTRTETGWLVPGKQTYKAGNQQIERDWSQAAFLLTAGALDGEVSLFGLDQNSAQGDRAIEDLLRCFGADLSWQDGVLTARPGELHGIDIDVEQIPDLAPILAVVGAFAQGHTRLLNGARLRLKESDRLTALRRMVCALGGRAEEKADSLIIYGTSLSGGTADGCNDHRIVMAAAIAALRAKHPVVVTDAEAVRKSWPEFFDVYKDLGGKADVILG</sequence>
<dbReference type="GO" id="GO:0009423">
    <property type="term" value="P:chorismate biosynthetic process"/>
    <property type="evidence" value="ECO:0007669"/>
    <property type="project" value="UniProtKB-UniRule"/>
</dbReference>
<dbReference type="Proteomes" id="UP000516046">
    <property type="component" value="Chromosome"/>
</dbReference>
<dbReference type="AlphaFoldDB" id="A0A7G9WHZ3"/>
<evidence type="ECO:0000313" key="10">
    <source>
        <dbReference type="EMBL" id="QNO18305.1"/>
    </source>
</evidence>
<comment type="catalytic activity">
    <reaction evidence="6">
        <text>3-phosphoshikimate + phosphoenolpyruvate = 5-O-(1-carboxyvinyl)-3-phosphoshikimate + phosphate</text>
        <dbReference type="Rhea" id="RHEA:21256"/>
        <dbReference type="ChEBI" id="CHEBI:43474"/>
        <dbReference type="ChEBI" id="CHEBI:57701"/>
        <dbReference type="ChEBI" id="CHEBI:58702"/>
        <dbReference type="ChEBI" id="CHEBI:145989"/>
        <dbReference type="EC" id="2.5.1.19"/>
    </reaction>
    <physiologicalReaction direction="left-to-right" evidence="6">
        <dbReference type="Rhea" id="RHEA:21257"/>
    </physiologicalReaction>
</comment>
<dbReference type="HAMAP" id="MF_00210">
    <property type="entry name" value="EPSP_synth"/>
    <property type="match status" value="1"/>
</dbReference>
<dbReference type="RefSeq" id="WP_212507369.1">
    <property type="nucleotide sequence ID" value="NZ_CP060696.1"/>
</dbReference>
<dbReference type="UniPathway" id="UPA00053">
    <property type="reaction ID" value="UER00089"/>
</dbReference>
<feature type="binding site" evidence="7">
    <location>
        <position position="333"/>
    </location>
    <ligand>
        <name>phosphoenolpyruvate</name>
        <dbReference type="ChEBI" id="CHEBI:58702"/>
    </ligand>
</feature>
<feature type="binding site" evidence="7">
    <location>
        <position position="162"/>
    </location>
    <ligand>
        <name>3-phosphoshikimate</name>
        <dbReference type="ChEBI" id="CHEBI:145989"/>
    </ligand>
</feature>
<feature type="binding site" evidence="7">
    <location>
        <position position="91"/>
    </location>
    <ligand>
        <name>phosphoenolpyruvate</name>
        <dbReference type="ChEBI" id="CHEBI:58702"/>
    </ligand>
</feature>
<dbReference type="GO" id="GO:0009073">
    <property type="term" value="P:aromatic amino acid family biosynthetic process"/>
    <property type="evidence" value="ECO:0007669"/>
    <property type="project" value="UniProtKB-KW"/>
</dbReference>
<gene>
    <name evidence="7 10" type="primary">aroA</name>
    <name evidence="10" type="ORF">H6X83_01160</name>
</gene>
<keyword evidence="5 7" id="KW-0057">Aromatic amino acid biosynthesis</keyword>
<keyword evidence="7" id="KW-0963">Cytoplasm</keyword>
<comment type="subcellular location">
    <subcellularLocation>
        <location evidence="7">Cytoplasm</location>
    </subcellularLocation>
</comment>
<comment type="pathway">
    <text evidence="1 7">Metabolic intermediate biosynthesis; chorismate biosynthesis; chorismate from D-erythrose 4-phosphate and phosphoenolpyruvate: step 6/7.</text>
</comment>
<dbReference type="GO" id="GO:0003866">
    <property type="term" value="F:3-phosphoshikimate 1-carboxyvinyltransferase activity"/>
    <property type="evidence" value="ECO:0007669"/>
    <property type="project" value="UniProtKB-UniRule"/>
</dbReference>
<dbReference type="InterPro" id="IPR036968">
    <property type="entry name" value="Enolpyruvate_Tfrase_sf"/>
</dbReference>
<keyword evidence="11" id="KW-1185">Reference proteome</keyword>
<dbReference type="KEGG" id="caml:H6X83_01160"/>
<feature type="binding site" evidence="7">
    <location>
        <position position="163"/>
    </location>
    <ligand>
        <name>phosphoenolpyruvate</name>
        <dbReference type="ChEBI" id="CHEBI:58702"/>
    </ligand>
</feature>
<name>A0A7G9WHZ3_9FIRM</name>
<evidence type="ECO:0000256" key="7">
    <source>
        <dbReference type="HAMAP-Rule" id="MF_00210"/>
    </source>
</evidence>
<dbReference type="Gene3D" id="3.65.10.10">
    <property type="entry name" value="Enolpyruvate transferase domain"/>
    <property type="match status" value="2"/>
</dbReference>
<evidence type="ECO:0000313" key="11">
    <source>
        <dbReference type="Proteomes" id="UP000516046"/>
    </source>
</evidence>
<dbReference type="InterPro" id="IPR001986">
    <property type="entry name" value="Enolpyruvate_Tfrase_dom"/>
</dbReference>
<dbReference type="PIRSF" id="PIRSF000505">
    <property type="entry name" value="EPSPS"/>
    <property type="match status" value="1"/>
</dbReference>
<comment type="caution">
    <text evidence="7">Lacks conserved residue(s) required for the propagation of feature annotation.</text>
</comment>
<dbReference type="GO" id="GO:0005737">
    <property type="term" value="C:cytoplasm"/>
    <property type="evidence" value="ECO:0007669"/>
    <property type="project" value="UniProtKB-SubCell"/>
</dbReference>
<organism evidence="10 11">
    <name type="scientific">Caproicibacterium amylolyticum</name>
    <dbReference type="NCBI Taxonomy" id="2766537"/>
    <lineage>
        <taxon>Bacteria</taxon>
        <taxon>Bacillati</taxon>
        <taxon>Bacillota</taxon>
        <taxon>Clostridia</taxon>
        <taxon>Eubacteriales</taxon>
        <taxon>Oscillospiraceae</taxon>
        <taxon>Caproicibacterium</taxon>
    </lineage>
</organism>